<sequence length="336" mass="38623">MEKEAKETLNKFRFSSAIKADLKLLYANNDWHWLLGWTADILVIAVAVGLFKLSPYAYPLTILLIGSRQRAFASLLHEAAHMTLARNRRLSRFIGQYLTGLPVFQDFDSYHHSHVKMHHHYLGDPHKDPDYIYYIESGLQRAEDRFEFVFKHLLKTVFLLKVISYLNYLVRHRLAALLGSPIGALKLLSVHAIIFAIFFAAAGPSGYVLFWLVPYLTTFQIIGWLSEVSEHFGLLGKEDDELLVTRNRFPAWWERAFIGMHGDNLHLTHHLLPGIPYWNLQKAHRILMRDERYAVANGQTGGIISRGKYPRSVMRQILDGYRAQRSTAHSAVRSAA</sequence>
<evidence type="ECO:0000256" key="1">
    <source>
        <dbReference type="SAM" id="Phobius"/>
    </source>
</evidence>
<dbReference type="InterPro" id="IPR005804">
    <property type="entry name" value="FA_desaturase_dom"/>
</dbReference>
<dbReference type="NCBIfam" id="NF041365">
    <property type="entry name" value="GntB_guanitoxin"/>
    <property type="match status" value="1"/>
</dbReference>
<comment type="caution">
    <text evidence="3">The sequence shown here is derived from an EMBL/GenBank/DDBJ whole genome shotgun (WGS) entry which is preliminary data.</text>
</comment>
<evidence type="ECO:0000259" key="2">
    <source>
        <dbReference type="Pfam" id="PF00487"/>
    </source>
</evidence>
<protein>
    <recommendedName>
        <fullName evidence="2">Fatty acid desaturase domain-containing protein</fullName>
    </recommendedName>
</protein>
<dbReference type="CDD" id="cd03510">
    <property type="entry name" value="Rhizobitoxine-FADS-like"/>
    <property type="match status" value="1"/>
</dbReference>
<evidence type="ECO:0000313" key="3">
    <source>
        <dbReference type="EMBL" id="GAJ93589.1"/>
    </source>
</evidence>
<keyword evidence="1" id="KW-1133">Transmembrane helix</keyword>
<dbReference type="GO" id="GO:0008610">
    <property type="term" value="P:lipid biosynthetic process"/>
    <property type="evidence" value="ECO:0007669"/>
    <property type="project" value="UniProtKB-ARBA"/>
</dbReference>
<keyword evidence="1" id="KW-0472">Membrane</keyword>
<dbReference type="PANTHER" id="PTHR19353:SF19">
    <property type="entry name" value="DELTA(5) FATTY ACID DESATURASE C-RELATED"/>
    <property type="match status" value="1"/>
</dbReference>
<dbReference type="EMBL" id="BAYX01000006">
    <property type="protein sequence ID" value="GAJ93589.1"/>
    <property type="molecule type" value="Genomic_DNA"/>
</dbReference>
<dbReference type="Proteomes" id="UP000026941">
    <property type="component" value="Unassembled WGS sequence"/>
</dbReference>
<dbReference type="AlphaFoldDB" id="A0AA87Q746"/>
<dbReference type="GO" id="GO:0016717">
    <property type="term" value="F:oxidoreductase activity, acting on paired donors, with oxidation of a pair of donors resulting in the reduction of molecular oxygen to two molecules of water"/>
    <property type="evidence" value="ECO:0007669"/>
    <property type="project" value="TreeGrafter"/>
</dbReference>
<dbReference type="RefSeq" id="WP_042472600.1">
    <property type="nucleotide sequence ID" value="NZ_BAYX01000006.1"/>
</dbReference>
<evidence type="ECO:0000313" key="4">
    <source>
        <dbReference type="Proteomes" id="UP000026941"/>
    </source>
</evidence>
<dbReference type="GO" id="GO:0016020">
    <property type="term" value="C:membrane"/>
    <property type="evidence" value="ECO:0007669"/>
    <property type="project" value="TreeGrafter"/>
</dbReference>
<name>A0AA87Q746_RHIRH</name>
<feature type="transmembrane region" description="Helical" evidence="1">
    <location>
        <begin position="31"/>
        <end position="51"/>
    </location>
</feature>
<gene>
    <name evidence="3" type="ORF">RRH01S_06_02100</name>
</gene>
<feature type="domain" description="Fatty acid desaturase" evidence="2">
    <location>
        <begin position="55"/>
        <end position="290"/>
    </location>
</feature>
<proteinExistence type="predicted"/>
<reference evidence="3 4" key="1">
    <citation type="submission" date="2014-05" db="EMBL/GenBank/DDBJ databases">
        <title>Whole genome shotgun sequence of Rhizobium rhizogenes NBRC 13257.</title>
        <authorList>
            <person name="Katano-Makiyama Y."/>
            <person name="Hosoyama A."/>
            <person name="Hashimoto M."/>
            <person name="Hosoyama Y."/>
            <person name="Noguchi M."/>
            <person name="Tsuchikane K."/>
            <person name="Kimura A."/>
            <person name="Ohji S."/>
            <person name="Ichikawa N."/>
            <person name="Yamazoe A."/>
            <person name="Fujita N."/>
        </authorList>
    </citation>
    <scope>NUCLEOTIDE SEQUENCE [LARGE SCALE GENOMIC DNA]</scope>
    <source>
        <strain evidence="3 4">NBRC 13257</strain>
    </source>
</reference>
<dbReference type="Pfam" id="PF00487">
    <property type="entry name" value="FA_desaturase"/>
    <property type="match status" value="1"/>
</dbReference>
<feature type="transmembrane region" description="Helical" evidence="1">
    <location>
        <begin position="174"/>
        <end position="201"/>
    </location>
</feature>
<accession>A0AA87Q746</accession>
<organism evidence="3 4">
    <name type="scientific">Rhizobium rhizogenes NBRC 13257</name>
    <dbReference type="NCBI Taxonomy" id="1220581"/>
    <lineage>
        <taxon>Bacteria</taxon>
        <taxon>Pseudomonadati</taxon>
        <taxon>Pseudomonadota</taxon>
        <taxon>Alphaproteobacteria</taxon>
        <taxon>Hyphomicrobiales</taxon>
        <taxon>Rhizobiaceae</taxon>
        <taxon>Rhizobium/Agrobacterium group</taxon>
        <taxon>Rhizobium</taxon>
    </lineage>
</organism>
<dbReference type="InterPro" id="IPR012171">
    <property type="entry name" value="Fatty_acid_desaturase"/>
</dbReference>
<keyword evidence="1" id="KW-0812">Transmembrane</keyword>
<dbReference type="PANTHER" id="PTHR19353">
    <property type="entry name" value="FATTY ACID DESATURASE 2"/>
    <property type="match status" value="1"/>
</dbReference>